<dbReference type="EMBL" id="JARKNE010000008">
    <property type="protein sequence ID" value="KAK5811294.1"/>
    <property type="molecule type" value="Genomic_DNA"/>
</dbReference>
<name>A0ABR0NY92_GOSAR</name>
<organism evidence="1 2">
    <name type="scientific">Gossypium arboreum</name>
    <name type="common">Tree cotton</name>
    <name type="synonym">Gossypium nanking</name>
    <dbReference type="NCBI Taxonomy" id="29729"/>
    <lineage>
        <taxon>Eukaryota</taxon>
        <taxon>Viridiplantae</taxon>
        <taxon>Streptophyta</taxon>
        <taxon>Embryophyta</taxon>
        <taxon>Tracheophyta</taxon>
        <taxon>Spermatophyta</taxon>
        <taxon>Magnoliopsida</taxon>
        <taxon>eudicotyledons</taxon>
        <taxon>Gunneridae</taxon>
        <taxon>Pentapetalae</taxon>
        <taxon>rosids</taxon>
        <taxon>malvids</taxon>
        <taxon>Malvales</taxon>
        <taxon>Malvaceae</taxon>
        <taxon>Malvoideae</taxon>
        <taxon>Gossypium</taxon>
    </lineage>
</organism>
<gene>
    <name evidence="1" type="ORF">PVK06_026623</name>
</gene>
<protein>
    <recommendedName>
        <fullName evidence="3">Reverse transcriptase</fullName>
    </recommendedName>
</protein>
<sequence length="249" mass="28620">MGWEFINASLLAADVQEFLRKATMSVISSSTIQVLWNGILTQKFKPVRGIKQGSVLYHPTVLCLEWLSFSSFSHIDCDMGQAQTLKYVLQGFYKYLGHKISTRKRNIFFSKGVDVCLSSQISELLGFQKVQNLETYLGVPLLHDSVNKSTLNFVVEKFPVVGPLVSHIPMHANLDLNRSLNEMVFPNGGWNLDLFHVWLSDELPRHGVIWSCLFRLMVWHIWKNNNLFIFQDITWTTLETVNVTLNWAQ</sequence>
<accession>A0ABR0NY92</accession>
<evidence type="ECO:0000313" key="2">
    <source>
        <dbReference type="Proteomes" id="UP001358586"/>
    </source>
</evidence>
<evidence type="ECO:0000313" key="1">
    <source>
        <dbReference type="EMBL" id="KAK5811294.1"/>
    </source>
</evidence>
<comment type="caution">
    <text evidence="1">The sequence shown here is derived from an EMBL/GenBank/DDBJ whole genome shotgun (WGS) entry which is preliminary data.</text>
</comment>
<reference evidence="1 2" key="1">
    <citation type="submission" date="2023-03" db="EMBL/GenBank/DDBJ databases">
        <title>WGS of Gossypium arboreum.</title>
        <authorList>
            <person name="Yu D."/>
        </authorList>
    </citation>
    <scope>NUCLEOTIDE SEQUENCE [LARGE SCALE GENOMIC DNA]</scope>
    <source>
        <tissue evidence="1">Leaf</tissue>
    </source>
</reference>
<evidence type="ECO:0008006" key="3">
    <source>
        <dbReference type="Google" id="ProtNLM"/>
    </source>
</evidence>
<dbReference type="Proteomes" id="UP001358586">
    <property type="component" value="Chromosome 8"/>
</dbReference>
<keyword evidence="2" id="KW-1185">Reference proteome</keyword>
<proteinExistence type="predicted"/>